<dbReference type="AlphaFoldDB" id="Q4RMR2"/>
<reference evidence="2" key="2">
    <citation type="submission" date="2004-02" db="EMBL/GenBank/DDBJ databases">
        <authorList>
            <consortium name="Genoscope"/>
            <consortium name="Whitehead Institute Centre for Genome Research"/>
        </authorList>
    </citation>
    <scope>NUCLEOTIDE SEQUENCE</scope>
</reference>
<keyword evidence="1" id="KW-0732">Signal</keyword>
<accession>Q4RMR2</accession>
<evidence type="ECO:0000313" key="2">
    <source>
        <dbReference type="EMBL" id="CAG10320.1"/>
    </source>
</evidence>
<reference evidence="2" key="1">
    <citation type="journal article" date="2004" name="Nature">
        <title>Genome duplication in the teleost fish Tetraodon nigroviridis reveals the early vertebrate proto-karyotype.</title>
        <authorList>
            <person name="Jaillon O."/>
            <person name="Aury J.-M."/>
            <person name="Brunet F."/>
            <person name="Petit J.-L."/>
            <person name="Stange-Thomann N."/>
            <person name="Mauceli E."/>
            <person name="Bouneau L."/>
            <person name="Fischer C."/>
            <person name="Ozouf-Costaz C."/>
            <person name="Bernot A."/>
            <person name="Nicaud S."/>
            <person name="Jaffe D."/>
            <person name="Fisher S."/>
            <person name="Lutfalla G."/>
            <person name="Dossat C."/>
            <person name="Segurens B."/>
            <person name="Dasilva C."/>
            <person name="Salanoubat M."/>
            <person name="Levy M."/>
            <person name="Boudet N."/>
            <person name="Castellano S."/>
            <person name="Anthouard V."/>
            <person name="Jubin C."/>
            <person name="Castelli V."/>
            <person name="Katinka M."/>
            <person name="Vacherie B."/>
            <person name="Biemont C."/>
            <person name="Skalli Z."/>
            <person name="Cattolico L."/>
            <person name="Poulain J."/>
            <person name="De Berardinis V."/>
            <person name="Cruaud C."/>
            <person name="Duprat S."/>
            <person name="Brottier P."/>
            <person name="Coutanceau J.-P."/>
            <person name="Gouzy J."/>
            <person name="Parra G."/>
            <person name="Lardier G."/>
            <person name="Chapple C."/>
            <person name="McKernan K.J."/>
            <person name="McEwan P."/>
            <person name="Bosak S."/>
            <person name="Kellis M."/>
            <person name="Volff J.-N."/>
            <person name="Guigo R."/>
            <person name="Zody M.C."/>
            <person name="Mesirov J."/>
            <person name="Lindblad-Toh K."/>
            <person name="Birren B."/>
            <person name="Nusbaum C."/>
            <person name="Kahn D."/>
            <person name="Robinson-Rechavi M."/>
            <person name="Laudet V."/>
            <person name="Schachter V."/>
            <person name="Quetier F."/>
            <person name="Saurin W."/>
            <person name="Scarpelli C."/>
            <person name="Wincker P."/>
            <person name="Lander E.S."/>
            <person name="Weissenbach J."/>
            <person name="Roest Crollius H."/>
        </authorList>
    </citation>
    <scope>NUCLEOTIDE SEQUENCE [LARGE SCALE GENOMIC DNA]</scope>
</reference>
<comment type="caution">
    <text evidence="2">The sequence shown here is derived from an EMBL/GenBank/DDBJ whole genome shotgun (WGS) entry which is preliminary data.</text>
</comment>
<dbReference type="EMBL" id="CAAE01015019">
    <property type="protein sequence ID" value="CAG10320.1"/>
    <property type="molecule type" value="Genomic_DNA"/>
</dbReference>
<proteinExistence type="predicted"/>
<feature type="chain" id="PRO_5004242444" evidence="1">
    <location>
        <begin position="25"/>
        <end position="56"/>
    </location>
</feature>
<name>Q4RMR2_TETNG</name>
<feature type="signal peptide" evidence="1">
    <location>
        <begin position="1"/>
        <end position="24"/>
    </location>
</feature>
<gene>
    <name evidence="2" type="ORF">GSTENG00031915001</name>
</gene>
<sequence>MVRARTLLLVVTCCCCAWLRLAGAEDSSLETRSSDFPMKTQQEKDLVRHCSVCVLV</sequence>
<organism evidence="2">
    <name type="scientific">Tetraodon nigroviridis</name>
    <name type="common">Spotted green pufferfish</name>
    <name type="synonym">Chelonodon nigroviridis</name>
    <dbReference type="NCBI Taxonomy" id="99883"/>
    <lineage>
        <taxon>Eukaryota</taxon>
        <taxon>Metazoa</taxon>
        <taxon>Chordata</taxon>
        <taxon>Craniata</taxon>
        <taxon>Vertebrata</taxon>
        <taxon>Euteleostomi</taxon>
        <taxon>Actinopterygii</taxon>
        <taxon>Neopterygii</taxon>
        <taxon>Teleostei</taxon>
        <taxon>Neoteleostei</taxon>
        <taxon>Acanthomorphata</taxon>
        <taxon>Eupercaria</taxon>
        <taxon>Tetraodontiformes</taxon>
        <taxon>Tetradontoidea</taxon>
        <taxon>Tetraodontidae</taxon>
        <taxon>Tetraodon</taxon>
    </lineage>
</organism>
<evidence type="ECO:0000256" key="1">
    <source>
        <dbReference type="SAM" id="SignalP"/>
    </source>
</evidence>
<protein>
    <submittedName>
        <fullName evidence="2">(spotted green pufferfish) hypothetical protein</fullName>
    </submittedName>
</protein>
<dbReference type="KEGG" id="tng:GSTEN00031915G001"/>